<dbReference type="InterPro" id="IPR036388">
    <property type="entry name" value="WH-like_DNA-bd_sf"/>
</dbReference>
<name>A0A7G9R065_9MICO</name>
<keyword evidence="3" id="KW-1185">Reference proteome</keyword>
<evidence type="ECO:0000313" key="2">
    <source>
        <dbReference type="EMBL" id="QNN48990.1"/>
    </source>
</evidence>
<evidence type="ECO:0000313" key="3">
    <source>
        <dbReference type="Proteomes" id="UP000515976"/>
    </source>
</evidence>
<evidence type="ECO:0000259" key="1">
    <source>
        <dbReference type="PROSITE" id="PS50995"/>
    </source>
</evidence>
<sequence>MRTDDVLEELLRSAAGLSRWASRHADLELPWAQARVLSLIEELGPARVTALAAADDTSQPTMTCQLQRLEAQGLAARTPDPADGRASLVSLTDAGHEALAGARRARTAALRPVLEDVGADPQRLHAVASLLTELVEAARRRGDPAA</sequence>
<dbReference type="KEGG" id="pei:H9L10_12110"/>
<dbReference type="InterPro" id="IPR000835">
    <property type="entry name" value="HTH_MarR-typ"/>
</dbReference>
<feature type="domain" description="HTH marR-type" evidence="1">
    <location>
        <begin position="3"/>
        <end position="136"/>
    </location>
</feature>
<dbReference type="InterPro" id="IPR052526">
    <property type="entry name" value="HTH-type_Bedaq_tolerance"/>
</dbReference>
<dbReference type="PROSITE" id="PS50995">
    <property type="entry name" value="HTH_MARR_2"/>
    <property type="match status" value="1"/>
</dbReference>
<dbReference type="Gene3D" id="1.10.10.10">
    <property type="entry name" value="Winged helix-like DNA-binding domain superfamily/Winged helix DNA-binding domain"/>
    <property type="match status" value="1"/>
</dbReference>
<proteinExistence type="predicted"/>
<dbReference type="PANTHER" id="PTHR39515:SF2">
    <property type="entry name" value="HTH-TYPE TRANSCRIPTIONAL REGULATOR RV0880"/>
    <property type="match status" value="1"/>
</dbReference>
<dbReference type="Proteomes" id="UP000515976">
    <property type="component" value="Chromosome"/>
</dbReference>
<dbReference type="SUPFAM" id="SSF46785">
    <property type="entry name" value="Winged helix' DNA-binding domain"/>
    <property type="match status" value="1"/>
</dbReference>
<gene>
    <name evidence="2" type="ORF">H9L10_12110</name>
</gene>
<reference evidence="2 3" key="1">
    <citation type="submission" date="2020-08" db="EMBL/GenBank/DDBJ databases">
        <title>Genome sequence of Phycicoccus endophyticus JCM 31784T.</title>
        <authorList>
            <person name="Hyun D.-W."/>
            <person name="Bae J.-W."/>
        </authorList>
    </citation>
    <scope>NUCLEOTIDE SEQUENCE [LARGE SCALE GENOMIC DNA]</scope>
    <source>
        <strain evidence="2 3">JCM 31784</strain>
    </source>
</reference>
<accession>A0A7G9R065</accession>
<dbReference type="Pfam" id="PF01047">
    <property type="entry name" value="MarR"/>
    <property type="match status" value="1"/>
</dbReference>
<dbReference type="SMART" id="SM00347">
    <property type="entry name" value="HTH_MARR"/>
    <property type="match status" value="1"/>
</dbReference>
<dbReference type="GO" id="GO:0003700">
    <property type="term" value="F:DNA-binding transcription factor activity"/>
    <property type="evidence" value="ECO:0007669"/>
    <property type="project" value="InterPro"/>
</dbReference>
<dbReference type="PANTHER" id="PTHR39515">
    <property type="entry name" value="CONSERVED PROTEIN"/>
    <property type="match status" value="1"/>
</dbReference>
<dbReference type="EMBL" id="CP060712">
    <property type="protein sequence ID" value="QNN48990.1"/>
    <property type="molecule type" value="Genomic_DNA"/>
</dbReference>
<dbReference type="InterPro" id="IPR036390">
    <property type="entry name" value="WH_DNA-bd_sf"/>
</dbReference>
<dbReference type="AlphaFoldDB" id="A0A7G9R065"/>
<dbReference type="RefSeq" id="WP_166103148.1">
    <property type="nucleotide sequence ID" value="NZ_BMMY01000011.1"/>
</dbReference>
<organism evidence="2 3">
    <name type="scientific">Phycicoccus endophyticus</name>
    <dbReference type="NCBI Taxonomy" id="1690220"/>
    <lineage>
        <taxon>Bacteria</taxon>
        <taxon>Bacillati</taxon>
        <taxon>Actinomycetota</taxon>
        <taxon>Actinomycetes</taxon>
        <taxon>Micrococcales</taxon>
        <taxon>Intrasporangiaceae</taxon>
        <taxon>Phycicoccus</taxon>
    </lineage>
</organism>
<protein>
    <submittedName>
        <fullName evidence="2">MarR family transcriptional regulator</fullName>
    </submittedName>
</protein>